<evidence type="ECO:0000313" key="15">
    <source>
        <dbReference type="Proteomes" id="UP000087766"/>
    </source>
</evidence>
<keyword evidence="8" id="KW-1002">Plastid outer membrane</keyword>
<name>A0A1S3TWS7_VIGRR</name>
<evidence type="ECO:0000256" key="14">
    <source>
        <dbReference type="ARBA" id="ARBA00071330"/>
    </source>
</evidence>
<keyword evidence="5" id="KW-0328">Glycosyltransferase</keyword>
<dbReference type="GO" id="GO:0009877">
    <property type="term" value="P:nodulation"/>
    <property type="evidence" value="ECO:0007669"/>
    <property type="project" value="UniProtKB-KW"/>
</dbReference>
<keyword evidence="6" id="KW-0808">Transferase</keyword>
<comment type="similarity">
    <text evidence="1">Belongs to the glycosyltransferase group 1 family. Glycosyltransferase 4 subfamily.</text>
</comment>
<dbReference type="STRING" id="3916.A0A1S3TWS7"/>
<comment type="catalytic activity">
    <reaction evidence="12">
        <text>a 1,2-diacyl-3-O-(beta-D-galactosyl)-sn-glycerol + UDP-alpha-D-galactose = a 1,2-diacyl-3-O-[alpha-D-galactosyl-(1-&gt;6)-beta-D-galactosyl]-sn-glycerol + UDP + H(+)</text>
        <dbReference type="Rhea" id="RHEA:10520"/>
        <dbReference type="ChEBI" id="CHEBI:15378"/>
        <dbReference type="ChEBI" id="CHEBI:17615"/>
        <dbReference type="ChEBI" id="CHEBI:28396"/>
        <dbReference type="ChEBI" id="CHEBI:58223"/>
        <dbReference type="ChEBI" id="CHEBI:66914"/>
        <dbReference type="EC" id="2.4.1.241"/>
    </reaction>
</comment>
<evidence type="ECO:0000256" key="1">
    <source>
        <dbReference type="ARBA" id="ARBA00009481"/>
    </source>
</evidence>
<dbReference type="FunFam" id="3.40.50.2000:FF:000084">
    <property type="entry name" value="Digalactosyldiacylglycerol synthase 2 chloroplastic"/>
    <property type="match status" value="1"/>
</dbReference>
<evidence type="ECO:0000256" key="2">
    <source>
        <dbReference type="ARBA" id="ARBA00022458"/>
    </source>
</evidence>
<reference evidence="16" key="2">
    <citation type="submission" date="2025-08" db="UniProtKB">
        <authorList>
            <consortium name="RefSeq"/>
        </authorList>
    </citation>
    <scope>IDENTIFICATION</scope>
    <source>
        <tissue evidence="16">Leaf</tissue>
    </source>
</reference>
<evidence type="ECO:0000256" key="8">
    <source>
        <dbReference type="ARBA" id="ARBA00022805"/>
    </source>
</evidence>
<gene>
    <name evidence="16" type="primary">LOC106759514</name>
</gene>
<keyword evidence="4" id="KW-0934">Plastid</keyword>
<organism evidence="15 16">
    <name type="scientific">Vigna radiata var. radiata</name>
    <name type="common">Mung bean</name>
    <name type="synonym">Phaseolus aureus</name>
    <dbReference type="NCBI Taxonomy" id="3916"/>
    <lineage>
        <taxon>Eukaryota</taxon>
        <taxon>Viridiplantae</taxon>
        <taxon>Streptophyta</taxon>
        <taxon>Embryophyta</taxon>
        <taxon>Tracheophyta</taxon>
        <taxon>Spermatophyta</taxon>
        <taxon>Magnoliopsida</taxon>
        <taxon>eudicotyledons</taxon>
        <taxon>Gunneridae</taxon>
        <taxon>Pentapetalae</taxon>
        <taxon>rosids</taxon>
        <taxon>fabids</taxon>
        <taxon>Fabales</taxon>
        <taxon>Fabaceae</taxon>
        <taxon>Papilionoideae</taxon>
        <taxon>50 kb inversion clade</taxon>
        <taxon>NPAAA clade</taxon>
        <taxon>indigoferoid/millettioid clade</taxon>
        <taxon>Phaseoleae</taxon>
        <taxon>Vigna</taxon>
    </lineage>
</organism>
<evidence type="ECO:0000256" key="4">
    <source>
        <dbReference type="ARBA" id="ARBA00022640"/>
    </source>
</evidence>
<dbReference type="OrthoDB" id="44480at2759"/>
<dbReference type="GO" id="GO:0009707">
    <property type="term" value="C:chloroplast outer membrane"/>
    <property type="evidence" value="ECO:0007669"/>
    <property type="project" value="UniProtKB-SubCell"/>
</dbReference>
<dbReference type="SUPFAM" id="SSF53756">
    <property type="entry name" value="UDP-Glycosyltransferase/glycogen phosphorylase"/>
    <property type="match status" value="1"/>
</dbReference>
<dbReference type="Proteomes" id="UP000087766">
    <property type="component" value="Chromosome 4"/>
</dbReference>
<reference evidence="15" key="1">
    <citation type="journal article" date="2014" name="Nat. Commun.">
        <title>Genome sequence of mungbean and insights into evolution within Vigna species.</title>
        <authorList>
            <person name="Kang Y.J."/>
            <person name="Kim S.K."/>
            <person name="Kim M.Y."/>
            <person name="Lestari P."/>
            <person name="Kim K.H."/>
            <person name="Ha B.K."/>
            <person name="Jun T.H."/>
            <person name="Hwang W.J."/>
            <person name="Lee T."/>
            <person name="Lee J."/>
            <person name="Shim S."/>
            <person name="Yoon M.Y."/>
            <person name="Jang Y.E."/>
            <person name="Han K.S."/>
            <person name="Taeprayoon P."/>
            <person name="Yoon N."/>
            <person name="Somta P."/>
            <person name="Tanya P."/>
            <person name="Kim K.S."/>
            <person name="Gwag J.G."/>
            <person name="Moon J.K."/>
            <person name="Lee Y.H."/>
            <person name="Park B.S."/>
            <person name="Bombarely A."/>
            <person name="Doyle J.J."/>
            <person name="Jackson S.A."/>
            <person name="Schafleitner R."/>
            <person name="Srinives P."/>
            <person name="Varshney R.K."/>
            <person name="Lee S.H."/>
        </authorList>
    </citation>
    <scope>NUCLEOTIDE SEQUENCE [LARGE SCALE GENOMIC DNA]</scope>
    <source>
        <strain evidence="15">cv. VC1973A</strain>
    </source>
</reference>
<keyword evidence="7" id="KW-0732">Signal</keyword>
<dbReference type="GO" id="GO:0046481">
    <property type="term" value="F:digalactosyldiacylglycerol synthase activity"/>
    <property type="evidence" value="ECO:0007669"/>
    <property type="project" value="UniProtKB-EC"/>
</dbReference>
<evidence type="ECO:0000256" key="10">
    <source>
        <dbReference type="ARBA" id="ARBA00024013"/>
    </source>
</evidence>
<evidence type="ECO:0000256" key="5">
    <source>
        <dbReference type="ARBA" id="ARBA00022676"/>
    </source>
</evidence>
<dbReference type="RefSeq" id="XP_014498203.1">
    <property type="nucleotide sequence ID" value="XM_014642717.2"/>
</dbReference>
<sequence length="463" mass="53006">MDKKEHIAIFTTASLPWLTGTAVNPLFRAVYLWKSEERDVTLVIPWLTLKDQGLVYPNNITFASPKEHEEYICQWVEERVGFSPGFSIRFYPGKFSIDKRSILAVGDISEIIPDEVADIAVLEEPEHLTWFHHGKRWKTKFRLVIGIIHTNYLEYVRRENNGILQAFLLKHLNNWVVGIYCHKVIRLSAATQEYTESIICNVHGVNPRFLEIGEKKREQQQEGVKAFSKGAYFIGKMIWSKGYRELLRILQDHQQELSELEIDLFGSGEDSEEVQKAAEKLQMAVRVYPGCDHADPLFHDYKLFLNPSTTDVVCTTTAEALAMGKIVVCANHPSNEFFKRFSNCWTYDNSNEFVKLTLKALAEEPAQPTNAERRELSWEAATNRFLKAVGMDKPLDKRLSRNSSVFMSASLNLQQTVDEASAYVHHVASGFEVSRRFFGAIPHTLQPDEELRKELGMTNATTK</sequence>
<proteinExistence type="inferred from homology"/>
<dbReference type="CDD" id="cd01635">
    <property type="entry name" value="Glycosyltransferase_GTB-type"/>
    <property type="match status" value="1"/>
</dbReference>
<dbReference type="AlphaFoldDB" id="A0A1S3TWS7"/>
<evidence type="ECO:0000256" key="3">
    <source>
        <dbReference type="ARBA" id="ARBA00022528"/>
    </source>
</evidence>
<dbReference type="KEGG" id="vra:106759514"/>
<dbReference type="GO" id="GO:0019375">
    <property type="term" value="P:galactolipid biosynthetic process"/>
    <property type="evidence" value="ECO:0007669"/>
    <property type="project" value="TreeGrafter"/>
</dbReference>
<dbReference type="Gene3D" id="3.40.50.2000">
    <property type="entry name" value="Glycogen Phosphorylase B"/>
    <property type="match status" value="1"/>
</dbReference>
<evidence type="ECO:0000313" key="16">
    <source>
        <dbReference type="RefSeq" id="XP_014498203.1"/>
    </source>
</evidence>
<dbReference type="PANTHER" id="PTHR46132">
    <property type="entry name" value="DIGALACTOSYLDIACYLGLYCEROL SYNTHASE 2, CHLOROPLASTIC"/>
    <property type="match status" value="1"/>
</dbReference>
<evidence type="ECO:0000256" key="7">
    <source>
        <dbReference type="ARBA" id="ARBA00022729"/>
    </source>
</evidence>
<dbReference type="InterPro" id="IPR044525">
    <property type="entry name" value="DGDG1/2"/>
</dbReference>
<dbReference type="PANTHER" id="PTHR46132:SF1">
    <property type="entry name" value="DIGALACTOSYLDIACYLGLYCEROL SYNTHASE 2, CHLOROPLASTIC"/>
    <property type="match status" value="1"/>
</dbReference>
<evidence type="ECO:0000256" key="6">
    <source>
        <dbReference type="ARBA" id="ARBA00022679"/>
    </source>
</evidence>
<accession>A0A1S3TWS7</accession>
<dbReference type="GeneID" id="106759514"/>
<dbReference type="Pfam" id="PF13692">
    <property type="entry name" value="Glyco_trans_1_4"/>
    <property type="match status" value="1"/>
</dbReference>
<evidence type="ECO:0000256" key="12">
    <source>
        <dbReference type="ARBA" id="ARBA00048651"/>
    </source>
</evidence>
<evidence type="ECO:0000256" key="13">
    <source>
        <dbReference type="ARBA" id="ARBA00057281"/>
    </source>
</evidence>
<keyword evidence="15" id="KW-1185">Reference proteome</keyword>
<keyword evidence="9" id="KW-0472">Membrane</keyword>
<keyword evidence="3" id="KW-0150">Chloroplast</keyword>
<comment type="function">
    <text evidence="13">Involved in the synthesis of diacylglycerol galactolipids that are specifically found in thylakoid and in nodule peribacteroid membranes. Specific for alpha-glycosidic linkages.</text>
</comment>
<evidence type="ECO:0000256" key="11">
    <source>
        <dbReference type="ARBA" id="ARBA00024055"/>
    </source>
</evidence>
<evidence type="ECO:0000256" key="9">
    <source>
        <dbReference type="ARBA" id="ARBA00023136"/>
    </source>
</evidence>
<protein>
    <recommendedName>
        <fullName evidence="14">Digalactosyldiacylglycerol synthase 2, chloroplastic</fullName>
        <ecNumber evidence="11">2.4.1.241</ecNumber>
    </recommendedName>
</protein>
<dbReference type="EC" id="2.4.1.241" evidence="11"/>
<keyword evidence="2" id="KW-0536">Nodulation</keyword>
<comment type="subcellular location">
    <subcellularLocation>
        <location evidence="10">Plastid</location>
        <location evidence="10">Chloroplast outer membrane</location>
    </subcellularLocation>
</comment>